<evidence type="ECO:0000256" key="3">
    <source>
        <dbReference type="ARBA" id="ARBA00022694"/>
    </source>
</evidence>
<evidence type="ECO:0000313" key="10">
    <source>
        <dbReference type="EMBL" id="MBF4474069.1"/>
    </source>
</evidence>
<evidence type="ECO:0000256" key="1">
    <source>
        <dbReference type="ARBA" id="ARBA00007331"/>
    </source>
</evidence>
<dbReference type="NCBIfam" id="NF046111">
    <property type="entry name" value="RNaseP3Mthb"/>
    <property type="match status" value="1"/>
</dbReference>
<name>A0A089ZCM8_METFO</name>
<dbReference type="KEGG" id="mfc:BRM9_1741"/>
<sequence>MFFDFHIGNHPELAVDAGKMGYSGVVLTACSRDCIDHPETLKNLRESADNLKTEGKTLKGETKLPTIHIGVEIEAKNQVDLKKKVQKFRKKADVIMVHGGDLQINRAAAEDPRVDILSHPYRTRLDSGINHVLAVKAAENRVAMELNLKYFLFTRPNQRYRVLNQFRQIMKLHRQYHVPVIITSDARSPYDLRHPLDVVALAACFGMTKEEAGDALSKTPQEIMERNEIRDEVIIPGVKLVK</sequence>
<gene>
    <name evidence="7" type="primary">rnp3</name>
    <name evidence="8" type="ORF">BRM9_1741</name>
    <name evidence="9" type="ORF">DSM1535_2380</name>
    <name evidence="10" type="ORF">ISP06_01175</name>
</gene>
<dbReference type="InterPro" id="IPR023539">
    <property type="entry name" value="RNase_P_comp-3_arc"/>
</dbReference>
<dbReference type="EMBL" id="JADIIL010000007">
    <property type="protein sequence ID" value="MBF4474069.1"/>
    <property type="molecule type" value="Genomic_DNA"/>
</dbReference>
<dbReference type="PANTHER" id="PTHR13031">
    <property type="entry name" value="RIBONUCLEASE P SUBUNIT P30"/>
    <property type="match status" value="1"/>
</dbReference>
<proteinExistence type="inferred from homology"/>
<dbReference type="GO" id="GO:0001682">
    <property type="term" value="P:tRNA 5'-leader removal"/>
    <property type="evidence" value="ECO:0007669"/>
    <property type="project" value="UniProtKB-UniRule"/>
</dbReference>
<dbReference type="RefSeq" id="WP_048073685.1">
    <property type="nucleotide sequence ID" value="NZ_CALCVY010000064.1"/>
</dbReference>
<dbReference type="PATRIC" id="fig|2162.9.peg.2457"/>
<dbReference type="GO" id="GO:0030677">
    <property type="term" value="C:ribonuclease P complex"/>
    <property type="evidence" value="ECO:0007669"/>
    <property type="project" value="UniProtKB-UniRule"/>
</dbReference>
<comment type="function">
    <text evidence="7">Part of ribonuclease P, a protein complex that generates mature tRNA molecules by cleaving their 5'-ends.</text>
</comment>
<reference evidence="9" key="2">
    <citation type="submission" date="2014-08" db="EMBL/GenBank/DDBJ databases">
        <authorList>
            <person name="Wibberg D."/>
        </authorList>
    </citation>
    <scope>NUCLEOTIDE SEQUENCE</scope>
</reference>
<evidence type="ECO:0000256" key="5">
    <source>
        <dbReference type="ARBA" id="ARBA00022759"/>
    </source>
</evidence>
<evidence type="ECO:0000256" key="6">
    <source>
        <dbReference type="ARBA" id="ARBA00022801"/>
    </source>
</evidence>
<comment type="similarity">
    <text evidence="1 7">Belongs to the eukaryotic/archaeal RNase P protein component 3 family.</text>
</comment>
<dbReference type="Pfam" id="PF01876">
    <property type="entry name" value="RNase_P_p30"/>
    <property type="match status" value="1"/>
</dbReference>
<evidence type="ECO:0000256" key="7">
    <source>
        <dbReference type="HAMAP-Rule" id="MF_00756"/>
    </source>
</evidence>
<keyword evidence="5 7" id="KW-0255">Endonuclease</keyword>
<dbReference type="HAMAP" id="MF_00756">
    <property type="entry name" value="RNase_P_3"/>
    <property type="match status" value="1"/>
</dbReference>
<evidence type="ECO:0000313" key="9">
    <source>
        <dbReference type="EMBL" id="CEA14801.1"/>
    </source>
</evidence>
<evidence type="ECO:0000313" key="11">
    <source>
        <dbReference type="Proteomes" id="UP000029661"/>
    </source>
</evidence>
<dbReference type="GO" id="GO:0003723">
    <property type="term" value="F:RNA binding"/>
    <property type="evidence" value="ECO:0007669"/>
    <property type="project" value="TreeGrafter"/>
</dbReference>
<dbReference type="EC" id="3.1.26.5" evidence="7"/>
<dbReference type="GO" id="GO:0004526">
    <property type="term" value="F:ribonuclease P activity"/>
    <property type="evidence" value="ECO:0007669"/>
    <property type="project" value="UniProtKB-UniRule"/>
</dbReference>
<keyword evidence="4 7" id="KW-0540">Nuclease</keyword>
<comment type="subcellular location">
    <subcellularLocation>
        <location evidence="7">Cytoplasm</location>
    </subcellularLocation>
</comment>
<reference evidence="10" key="3">
    <citation type="submission" date="2020-10" db="EMBL/GenBank/DDBJ databases">
        <title>Dehalococcoides mccartyi of a TCE/Cr reducing biochatode.</title>
        <authorList>
            <person name="Matturro B."/>
        </authorList>
    </citation>
    <scope>NUCLEOTIDE SEQUENCE</scope>
    <source>
        <strain evidence="10">Bin2</strain>
    </source>
</reference>
<dbReference type="EMBL" id="LN515531">
    <property type="protein sequence ID" value="CEA14801.1"/>
    <property type="molecule type" value="Genomic_DNA"/>
</dbReference>
<dbReference type="STRING" id="2162.BRM9_1741"/>
<dbReference type="Proteomes" id="UP000029661">
    <property type="component" value="Chromosome"/>
</dbReference>
<comment type="catalytic activity">
    <reaction evidence="7">
        <text>Endonucleolytic cleavage of RNA, removing 5'-extranucleotides from tRNA precursor.</text>
        <dbReference type="EC" id="3.1.26.5"/>
    </reaction>
</comment>
<dbReference type="InterPro" id="IPR002738">
    <property type="entry name" value="RNase_P_p30"/>
</dbReference>
<dbReference type="Gene3D" id="3.20.20.140">
    <property type="entry name" value="Metal-dependent hydrolases"/>
    <property type="match status" value="1"/>
</dbReference>
<keyword evidence="3 7" id="KW-0819">tRNA processing</keyword>
<organism evidence="8 11">
    <name type="scientific">Methanobacterium formicicum</name>
    <dbReference type="NCBI Taxonomy" id="2162"/>
    <lineage>
        <taxon>Archaea</taxon>
        <taxon>Methanobacteriati</taxon>
        <taxon>Methanobacteriota</taxon>
        <taxon>Methanomada group</taxon>
        <taxon>Methanobacteria</taxon>
        <taxon>Methanobacteriales</taxon>
        <taxon>Methanobacteriaceae</taxon>
        <taxon>Methanobacterium</taxon>
    </lineage>
</organism>
<dbReference type="GO" id="GO:0005737">
    <property type="term" value="C:cytoplasm"/>
    <property type="evidence" value="ECO:0007669"/>
    <property type="project" value="UniProtKB-SubCell"/>
</dbReference>
<dbReference type="Proteomes" id="UP000606900">
    <property type="component" value="Unassembled WGS sequence"/>
</dbReference>
<dbReference type="EMBL" id="CP006933">
    <property type="protein sequence ID" value="AIS32551.1"/>
    <property type="molecule type" value="Genomic_DNA"/>
</dbReference>
<dbReference type="InterPro" id="IPR016195">
    <property type="entry name" value="Pol/histidinol_Pase-like"/>
</dbReference>
<dbReference type="PANTHER" id="PTHR13031:SF0">
    <property type="entry name" value="RIBONUCLEASE P PROTEIN SUBUNIT P30"/>
    <property type="match status" value="1"/>
</dbReference>
<evidence type="ECO:0000256" key="4">
    <source>
        <dbReference type="ARBA" id="ARBA00022722"/>
    </source>
</evidence>
<comment type="subunit">
    <text evidence="7">Consists of a catalytic RNA component and at least 4-5 protein subunits.</text>
</comment>
<protein>
    <recommendedName>
        <fullName evidence="7">Ribonuclease P protein component 3</fullName>
        <shortName evidence="7">RNase P component 3</shortName>
        <ecNumber evidence="7">3.1.26.5</ecNumber>
    </recommendedName>
    <alternativeName>
        <fullName evidence="7">Rpp30</fullName>
    </alternativeName>
</protein>
<dbReference type="OrthoDB" id="85765at2157"/>
<reference evidence="8 11" key="1">
    <citation type="submission" date="2013-12" db="EMBL/GenBank/DDBJ databases">
        <title>The complete genome sequence of Methanobacterium sp. BRM9.</title>
        <authorList>
            <consortium name="Pastoral Greenhouse Gas Research Consortium"/>
            <person name="Kelly W.J."/>
            <person name="Leahy S.C."/>
            <person name="Perry R."/>
            <person name="Li D."/>
            <person name="Altermann E."/>
            <person name="Lambie S.C."/>
            <person name="Attwood G.T."/>
        </authorList>
    </citation>
    <scope>NUCLEOTIDE SEQUENCE [LARGE SCALE GENOMIC DNA]</scope>
    <source>
        <strain evidence="8 11">BRM9</strain>
    </source>
</reference>
<dbReference type="GeneID" id="24792903"/>
<evidence type="ECO:0000313" key="8">
    <source>
        <dbReference type="EMBL" id="AIS32551.1"/>
    </source>
</evidence>
<dbReference type="KEGG" id="mfi:DSM1535_2380"/>
<dbReference type="AlphaFoldDB" id="A0A089ZCM8"/>
<dbReference type="SUPFAM" id="SSF89550">
    <property type="entry name" value="PHP domain-like"/>
    <property type="match status" value="1"/>
</dbReference>
<accession>A0A089ZCM8</accession>
<keyword evidence="2 7" id="KW-0963">Cytoplasm</keyword>
<evidence type="ECO:0000256" key="2">
    <source>
        <dbReference type="ARBA" id="ARBA00022490"/>
    </source>
</evidence>
<keyword evidence="6 7" id="KW-0378">Hydrolase</keyword>